<name>A0A4E0QQ55_9GAMM</name>
<dbReference type="InterPro" id="IPR050565">
    <property type="entry name" value="LYPA1-2/EST-like"/>
</dbReference>
<reference evidence="4 5" key="1">
    <citation type="journal article" date="2016" name="Front. Microbiol.">
        <title>Single-Cell (Meta-)Genomics of a Dimorphic Candidatus Thiomargarita nelsonii Reveals Genomic Plasticity.</title>
        <authorList>
            <person name="Flood B.E."/>
            <person name="Fliss P."/>
            <person name="Jones D.S."/>
            <person name="Dick G.J."/>
            <person name="Jain S."/>
            <person name="Kaster A.K."/>
            <person name="Winkel M."/>
            <person name="Mussmann M."/>
            <person name="Bailey J."/>
        </authorList>
    </citation>
    <scope>NUCLEOTIDE SEQUENCE [LARGE SCALE GENOMIC DNA]</scope>
    <source>
        <strain evidence="4">Hydrate Ridge</strain>
    </source>
</reference>
<evidence type="ECO:0000259" key="3">
    <source>
        <dbReference type="Pfam" id="PF02230"/>
    </source>
</evidence>
<dbReference type="Proteomes" id="UP000030428">
    <property type="component" value="Unassembled WGS sequence"/>
</dbReference>
<dbReference type="InterPro" id="IPR029058">
    <property type="entry name" value="AB_hydrolase_fold"/>
</dbReference>
<accession>A0A4E0QQ55</accession>
<evidence type="ECO:0000256" key="2">
    <source>
        <dbReference type="ARBA" id="ARBA00022801"/>
    </source>
</evidence>
<dbReference type="InterPro" id="IPR003140">
    <property type="entry name" value="PLipase/COase/thioEstase"/>
</dbReference>
<sequence length="225" mass="25082">MNTNPVIIEPPGSASASILWLHGLGANGHDFEPIVPALPENLTRHTRFIFPHAPQRPITINGGMVMPGWYDVYGMDLTAQQDAQGIQNSEQILCQYIAQEIESGIDAKRIILAGFSQGGVIALQTGLRYPQTLAGIMALSSYLPLADTVEKENHAANRQTPIFMAHGQFDQVISFRHGERSRTELEKLGYRVEWHSYNMEHNVSPEEIVDISHWLSARLPPDFSK</sequence>
<protein>
    <submittedName>
        <fullName evidence="4">Carboxylesterase</fullName>
    </submittedName>
</protein>
<dbReference type="GO" id="GO:0016787">
    <property type="term" value="F:hydrolase activity"/>
    <property type="evidence" value="ECO:0007669"/>
    <property type="project" value="UniProtKB-KW"/>
</dbReference>
<comment type="similarity">
    <text evidence="1">Belongs to the AB hydrolase superfamily. AB hydrolase 2 family.</text>
</comment>
<evidence type="ECO:0000256" key="1">
    <source>
        <dbReference type="ARBA" id="ARBA00006499"/>
    </source>
</evidence>
<evidence type="ECO:0000313" key="4">
    <source>
        <dbReference type="EMBL" id="TGO02828.1"/>
    </source>
</evidence>
<keyword evidence="5" id="KW-1185">Reference proteome</keyword>
<dbReference type="AlphaFoldDB" id="A0A4E0QQ55"/>
<organism evidence="4 5">
    <name type="scientific">Candidatus Thiomargarita nelsonii</name>
    <dbReference type="NCBI Taxonomy" id="1003181"/>
    <lineage>
        <taxon>Bacteria</taxon>
        <taxon>Pseudomonadati</taxon>
        <taxon>Pseudomonadota</taxon>
        <taxon>Gammaproteobacteria</taxon>
        <taxon>Thiotrichales</taxon>
        <taxon>Thiotrichaceae</taxon>
        <taxon>Thiomargarita</taxon>
    </lineage>
</organism>
<proteinExistence type="inferred from homology"/>
<dbReference type="Gene3D" id="3.40.50.1820">
    <property type="entry name" value="alpha/beta hydrolase"/>
    <property type="match status" value="1"/>
</dbReference>
<dbReference type="PANTHER" id="PTHR10655:SF17">
    <property type="entry name" value="LYSOPHOSPHOLIPASE-LIKE PROTEIN 1"/>
    <property type="match status" value="1"/>
</dbReference>
<dbReference type="PANTHER" id="PTHR10655">
    <property type="entry name" value="LYSOPHOSPHOLIPASE-RELATED"/>
    <property type="match status" value="1"/>
</dbReference>
<gene>
    <name evidence="4" type="ORF">PN36_18390</name>
</gene>
<dbReference type="Pfam" id="PF02230">
    <property type="entry name" value="Abhydrolase_2"/>
    <property type="match status" value="1"/>
</dbReference>
<feature type="domain" description="Phospholipase/carboxylesterase/thioesterase" evidence="3">
    <location>
        <begin position="3"/>
        <end position="217"/>
    </location>
</feature>
<dbReference type="EMBL" id="JSZA02000072">
    <property type="protein sequence ID" value="TGO02828.1"/>
    <property type="molecule type" value="Genomic_DNA"/>
</dbReference>
<dbReference type="SUPFAM" id="SSF53474">
    <property type="entry name" value="alpha/beta-Hydrolases"/>
    <property type="match status" value="1"/>
</dbReference>
<evidence type="ECO:0000313" key="5">
    <source>
        <dbReference type="Proteomes" id="UP000030428"/>
    </source>
</evidence>
<keyword evidence="2" id="KW-0378">Hydrolase</keyword>
<comment type="caution">
    <text evidence="4">The sequence shown here is derived from an EMBL/GenBank/DDBJ whole genome shotgun (WGS) entry which is preliminary data.</text>
</comment>